<reference evidence="3" key="2">
    <citation type="submission" date="2021-04" db="EMBL/GenBank/DDBJ databases">
        <authorList>
            <person name="Gilroy R."/>
        </authorList>
    </citation>
    <scope>NUCLEOTIDE SEQUENCE</scope>
    <source>
        <strain evidence="3">ChiGjej6B6-1540</strain>
    </source>
</reference>
<protein>
    <submittedName>
        <fullName evidence="3">Helix-hairpin-helix domain-containing protein</fullName>
    </submittedName>
</protein>
<dbReference type="EMBL" id="DXGA01000106">
    <property type="protein sequence ID" value="HIW93952.1"/>
    <property type="molecule type" value="Genomic_DNA"/>
</dbReference>
<dbReference type="GO" id="GO:0015628">
    <property type="term" value="P:protein secretion by the type II secretion system"/>
    <property type="evidence" value="ECO:0007669"/>
    <property type="project" value="TreeGrafter"/>
</dbReference>
<dbReference type="GO" id="GO:0003677">
    <property type="term" value="F:DNA binding"/>
    <property type="evidence" value="ECO:0007669"/>
    <property type="project" value="InterPro"/>
</dbReference>
<dbReference type="Pfam" id="PF12836">
    <property type="entry name" value="HHH_3"/>
    <property type="match status" value="1"/>
</dbReference>
<dbReference type="GO" id="GO:0006281">
    <property type="term" value="P:DNA repair"/>
    <property type="evidence" value="ECO:0007669"/>
    <property type="project" value="InterPro"/>
</dbReference>
<name>A0A9D1RW91_9FIRM</name>
<dbReference type="PANTHER" id="PTHR21180">
    <property type="entry name" value="ENDONUCLEASE/EXONUCLEASE/PHOSPHATASE FAMILY DOMAIN-CONTAINING PROTEIN 1"/>
    <property type="match status" value="1"/>
</dbReference>
<accession>A0A9D1RW91</accession>
<dbReference type="AlphaFoldDB" id="A0A9D1RW91"/>
<dbReference type="InterPro" id="IPR004509">
    <property type="entry name" value="Competence_ComEA_HhH"/>
</dbReference>
<comment type="caution">
    <text evidence="3">The sequence shown here is derived from an EMBL/GenBank/DDBJ whole genome shotgun (WGS) entry which is preliminary data.</text>
</comment>
<evidence type="ECO:0000313" key="4">
    <source>
        <dbReference type="Proteomes" id="UP000824192"/>
    </source>
</evidence>
<feature type="domain" description="Helix-hairpin-helix DNA-binding motif class 1" evidence="2">
    <location>
        <begin position="87"/>
        <end position="106"/>
    </location>
</feature>
<evidence type="ECO:0000259" key="2">
    <source>
        <dbReference type="SMART" id="SM00278"/>
    </source>
</evidence>
<evidence type="ECO:0000313" key="3">
    <source>
        <dbReference type="EMBL" id="HIW93952.1"/>
    </source>
</evidence>
<dbReference type="InterPro" id="IPR051675">
    <property type="entry name" value="Endo/Exo/Phosphatase_dom_1"/>
</dbReference>
<feature type="region of interest" description="Disordered" evidence="1">
    <location>
        <begin position="49"/>
        <end position="76"/>
    </location>
</feature>
<dbReference type="SUPFAM" id="SSF47781">
    <property type="entry name" value="RuvA domain 2-like"/>
    <property type="match status" value="1"/>
</dbReference>
<dbReference type="Proteomes" id="UP000824192">
    <property type="component" value="Unassembled WGS sequence"/>
</dbReference>
<dbReference type="InterPro" id="IPR003583">
    <property type="entry name" value="Hlx-hairpin-Hlx_DNA-bd_motif"/>
</dbReference>
<dbReference type="GO" id="GO:0015627">
    <property type="term" value="C:type II protein secretion system complex"/>
    <property type="evidence" value="ECO:0007669"/>
    <property type="project" value="TreeGrafter"/>
</dbReference>
<feature type="domain" description="Helix-hairpin-helix DNA-binding motif class 1" evidence="2">
    <location>
        <begin position="117"/>
        <end position="136"/>
    </location>
</feature>
<proteinExistence type="predicted"/>
<reference evidence="3" key="1">
    <citation type="journal article" date="2021" name="PeerJ">
        <title>Extensive microbial diversity within the chicken gut microbiome revealed by metagenomics and culture.</title>
        <authorList>
            <person name="Gilroy R."/>
            <person name="Ravi A."/>
            <person name="Getino M."/>
            <person name="Pursley I."/>
            <person name="Horton D.L."/>
            <person name="Alikhan N.F."/>
            <person name="Baker D."/>
            <person name="Gharbi K."/>
            <person name="Hall N."/>
            <person name="Watson M."/>
            <person name="Adriaenssens E.M."/>
            <person name="Foster-Nyarko E."/>
            <person name="Jarju S."/>
            <person name="Secka A."/>
            <person name="Antonio M."/>
            <person name="Oren A."/>
            <person name="Chaudhuri R.R."/>
            <person name="La Ragione R."/>
            <person name="Hildebrand F."/>
            <person name="Pallen M.J."/>
        </authorList>
    </citation>
    <scope>NUCLEOTIDE SEQUENCE</scope>
    <source>
        <strain evidence="3">ChiGjej6B6-1540</strain>
    </source>
</reference>
<dbReference type="PANTHER" id="PTHR21180:SF32">
    <property type="entry name" value="ENDONUCLEASE_EXONUCLEASE_PHOSPHATASE FAMILY DOMAIN-CONTAINING PROTEIN 1"/>
    <property type="match status" value="1"/>
</dbReference>
<gene>
    <name evidence="3" type="ORF">H9868_05355</name>
</gene>
<dbReference type="InterPro" id="IPR010994">
    <property type="entry name" value="RuvA_2-like"/>
</dbReference>
<evidence type="ECO:0000256" key="1">
    <source>
        <dbReference type="SAM" id="MobiDB-lite"/>
    </source>
</evidence>
<dbReference type="NCBIfam" id="TIGR00426">
    <property type="entry name" value="competence protein ComEA helix-hairpin-helix repeat region"/>
    <property type="match status" value="1"/>
</dbReference>
<organism evidence="3 4">
    <name type="scientific">Candidatus Flavonifractor merdipullorum</name>
    <dbReference type="NCBI Taxonomy" id="2838590"/>
    <lineage>
        <taxon>Bacteria</taxon>
        <taxon>Bacillati</taxon>
        <taxon>Bacillota</taxon>
        <taxon>Clostridia</taxon>
        <taxon>Eubacteriales</taxon>
        <taxon>Oscillospiraceae</taxon>
        <taxon>Flavonifractor</taxon>
    </lineage>
</organism>
<dbReference type="Gene3D" id="1.10.150.280">
    <property type="entry name" value="AF1531-like domain"/>
    <property type="match status" value="1"/>
</dbReference>
<feature type="compositionally biased region" description="Low complexity" evidence="1">
    <location>
        <begin position="60"/>
        <end position="73"/>
    </location>
</feature>
<sequence>MRKFSGIEWASLVLCALCVVCSVGWLSSGSGRVPAVRVERHAIAAKIEDTAVEPPASSTAQPEPSPSSAVPSAGMTGKININTAGLEELQTLPGIGEKRAQAIVDDREANGPFRIPEDLTRVSGIGEGILANIIDSITVE</sequence>
<dbReference type="SMART" id="SM00278">
    <property type="entry name" value="HhH1"/>
    <property type="match status" value="2"/>
</dbReference>